<sequence length="201" mass="21537">MSESDRTGNSRIVNNAKRSVMKRLVVLGAILAVTLSLSIWLLPVEYLIYFQSLQVGIAGYLVIEIIANTAFRLVITAQQSDQTANSLRSLIRILGGIVVAAIVLSFLSQNAAVAASIGTLSALVIGFASQNLLGNMIADMYLSLTRPFKIDDVITVFGNSGKVLDIGLLNCELLMSNGDIMRAPSSSLLTSPVIIRSKNTH</sequence>
<dbReference type="InterPro" id="IPR023408">
    <property type="entry name" value="MscS_beta-dom_sf"/>
</dbReference>
<dbReference type="RefSeq" id="WP_196816163.1">
    <property type="nucleotide sequence ID" value="NZ_CP012850.1"/>
</dbReference>
<dbReference type="PANTHER" id="PTHR30221">
    <property type="entry name" value="SMALL-CONDUCTANCE MECHANOSENSITIVE CHANNEL"/>
    <property type="match status" value="1"/>
</dbReference>
<keyword evidence="3 5" id="KW-1133">Transmembrane helix</keyword>
<dbReference type="SUPFAM" id="SSF50182">
    <property type="entry name" value="Sm-like ribonucleoproteins"/>
    <property type="match status" value="1"/>
</dbReference>
<dbReference type="Gene3D" id="2.30.30.60">
    <property type="match status" value="1"/>
</dbReference>
<feature type="transmembrane region" description="Helical" evidence="5">
    <location>
        <begin position="87"/>
        <end position="107"/>
    </location>
</feature>
<dbReference type="AlphaFoldDB" id="A0A654M0K5"/>
<evidence type="ECO:0000313" key="7">
    <source>
        <dbReference type="EMBL" id="ALI36995.1"/>
    </source>
</evidence>
<dbReference type="Pfam" id="PF00924">
    <property type="entry name" value="MS_channel_2nd"/>
    <property type="match status" value="1"/>
</dbReference>
<comment type="subcellular location">
    <subcellularLocation>
        <location evidence="1">Membrane</location>
    </subcellularLocation>
</comment>
<dbReference type="InterPro" id="IPR006685">
    <property type="entry name" value="MscS_channel_2nd"/>
</dbReference>
<organism evidence="7 8">
    <name type="scientific">Candidatus Nitrosocosmicus oleophilus</name>
    <dbReference type="NCBI Taxonomy" id="1353260"/>
    <lineage>
        <taxon>Archaea</taxon>
        <taxon>Nitrososphaerota</taxon>
        <taxon>Nitrososphaeria</taxon>
        <taxon>Nitrososphaerales</taxon>
        <taxon>Nitrososphaeraceae</taxon>
        <taxon>Candidatus Nitrosocosmicus</taxon>
    </lineage>
</organism>
<dbReference type="EMBL" id="CP012850">
    <property type="protein sequence ID" value="ALI36995.1"/>
    <property type="molecule type" value="Genomic_DNA"/>
</dbReference>
<dbReference type="GO" id="GO:0008381">
    <property type="term" value="F:mechanosensitive monoatomic ion channel activity"/>
    <property type="evidence" value="ECO:0007669"/>
    <property type="project" value="InterPro"/>
</dbReference>
<dbReference type="Proteomes" id="UP000058925">
    <property type="component" value="Chromosome"/>
</dbReference>
<dbReference type="OrthoDB" id="31543at2157"/>
<evidence type="ECO:0000256" key="1">
    <source>
        <dbReference type="ARBA" id="ARBA00004370"/>
    </source>
</evidence>
<keyword evidence="8" id="KW-1185">Reference proteome</keyword>
<dbReference type="PANTHER" id="PTHR30221:SF1">
    <property type="entry name" value="SMALL-CONDUCTANCE MECHANOSENSITIVE CHANNEL"/>
    <property type="match status" value="1"/>
</dbReference>
<dbReference type="KEGG" id="taa:NMY3_02805"/>
<dbReference type="InterPro" id="IPR045275">
    <property type="entry name" value="MscS_archaea/bacteria_type"/>
</dbReference>
<reference evidence="8" key="1">
    <citation type="submission" date="2015-10" db="EMBL/GenBank/DDBJ databases">
        <title>Niche specialization of a soil ammonia-oxidizing archaeon, Candidatus Nitrosocosmicus oleophilus.</title>
        <authorList>
            <person name="Jung M.-Y."/>
            <person name="Rhee S.-K."/>
        </authorList>
    </citation>
    <scope>NUCLEOTIDE SEQUENCE [LARGE SCALE GENOMIC DNA]</scope>
    <source>
        <strain evidence="8">MY3</strain>
    </source>
</reference>
<keyword evidence="2 5" id="KW-0812">Transmembrane</keyword>
<feature type="transmembrane region" description="Helical" evidence="5">
    <location>
        <begin position="20"/>
        <end position="42"/>
    </location>
</feature>
<evidence type="ECO:0000256" key="4">
    <source>
        <dbReference type="ARBA" id="ARBA00023136"/>
    </source>
</evidence>
<protein>
    <submittedName>
        <fullName evidence="7">Small-conductance mechanosensitive channel</fullName>
    </submittedName>
</protein>
<accession>A0A654M0K5</accession>
<feature type="domain" description="Mechanosensitive ion channel MscS" evidence="6">
    <location>
        <begin position="131"/>
        <end position="193"/>
    </location>
</feature>
<dbReference type="GO" id="GO:0016020">
    <property type="term" value="C:membrane"/>
    <property type="evidence" value="ECO:0007669"/>
    <property type="project" value="UniProtKB-SubCell"/>
</dbReference>
<evidence type="ECO:0000256" key="5">
    <source>
        <dbReference type="SAM" id="Phobius"/>
    </source>
</evidence>
<evidence type="ECO:0000256" key="3">
    <source>
        <dbReference type="ARBA" id="ARBA00022989"/>
    </source>
</evidence>
<evidence type="ECO:0000256" key="2">
    <source>
        <dbReference type="ARBA" id="ARBA00022692"/>
    </source>
</evidence>
<evidence type="ECO:0000313" key="8">
    <source>
        <dbReference type="Proteomes" id="UP000058925"/>
    </source>
</evidence>
<proteinExistence type="predicted"/>
<feature type="transmembrane region" description="Helical" evidence="5">
    <location>
        <begin position="48"/>
        <end position="75"/>
    </location>
</feature>
<name>A0A654M0K5_9ARCH</name>
<evidence type="ECO:0000259" key="6">
    <source>
        <dbReference type="Pfam" id="PF00924"/>
    </source>
</evidence>
<dbReference type="Gene3D" id="1.10.287.1260">
    <property type="match status" value="1"/>
</dbReference>
<dbReference type="GeneID" id="60422709"/>
<gene>
    <name evidence="7" type="primary">mscS</name>
    <name evidence="7" type="ORF">NMY3_02805</name>
</gene>
<feature type="transmembrane region" description="Helical" evidence="5">
    <location>
        <begin position="113"/>
        <end position="133"/>
    </location>
</feature>
<dbReference type="InterPro" id="IPR010920">
    <property type="entry name" value="LSM_dom_sf"/>
</dbReference>
<keyword evidence="4 5" id="KW-0472">Membrane</keyword>